<dbReference type="AlphaFoldDB" id="A0A1J9R1F6"/>
<protein>
    <submittedName>
        <fullName evidence="2">Uncharacterized protein</fullName>
    </submittedName>
</protein>
<dbReference type="Proteomes" id="UP000242791">
    <property type="component" value="Unassembled WGS sequence"/>
</dbReference>
<keyword evidence="3" id="KW-1185">Reference proteome</keyword>
<proteinExistence type="predicted"/>
<dbReference type="VEuPathDB" id="FungiDB:ACJ73_06776"/>
<evidence type="ECO:0000313" key="3">
    <source>
        <dbReference type="Proteomes" id="UP000242791"/>
    </source>
</evidence>
<gene>
    <name evidence="2" type="ORF">ACJ73_06776</name>
</gene>
<feature type="compositionally biased region" description="Polar residues" evidence="1">
    <location>
        <begin position="17"/>
        <end position="33"/>
    </location>
</feature>
<feature type="region of interest" description="Disordered" evidence="1">
    <location>
        <begin position="16"/>
        <end position="43"/>
    </location>
</feature>
<evidence type="ECO:0000256" key="1">
    <source>
        <dbReference type="SAM" id="MobiDB-lite"/>
    </source>
</evidence>
<name>A0A1J9R1F6_9EURO</name>
<reference evidence="2 3" key="1">
    <citation type="submission" date="2015-08" db="EMBL/GenBank/DDBJ databases">
        <title>Emmonsia species relationships and genome sequence.</title>
        <authorList>
            <person name="Cuomo C.A."/>
            <person name="Schwartz I.S."/>
            <person name="Kenyon C."/>
            <person name="De Hoog G.S."/>
            <person name="Govender N.P."/>
            <person name="Botha A."/>
            <person name="Moreno L."/>
            <person name="De Vries M."/>
            <person name="Munoz J.F."/>
            <person name="Stielow J.B."/>
        </authorList>
    </citation>
    <scope>NUCLEOTIDE SEQUENCE [LARGE SCALE GENOMIC DNA]</scope>
    <source>
        <strain evidence="2 3">EI222</strain>
    </source>
</reference>
<evidence type="ECO:0000313" key="2">
    <source>
        <dbReference type="EMBL" id="OJD21884.1"/>
    </source>
</evidence>
<dbReference type="EMBL" id="LGTZ01001247">
    <property type="protein sequence ID" value="OJD21884.1"/>
    <property type="molecule type" value="Genomic_DNA"/>
</dbReference>
<feature type="non-terminal residue" evidence="2">
    <location>
        <position position="43"/>
    </location>
</feature>
<organism evidence="2 3">
    <name type="scientific">Blastomyces percursus</name>
    <dbReference type="NCBI Taxonomy" id="1658174"/>
    <lineage>
        <taxon>Eukaryota</taxon>
        <taxon>Fungi</taxon>
        <taxon>Dikarya</taxon>
        <taxon>Ascomycota</taxon>
        <taxon>Pezizomycotina</taxon>
        <taxon>Eurotiomycetes</taxon>
        <taxon>Eurotiomycetidae</taxon>
        <taxon>Onygenales</taxon>
        <taxon>Ajellomycetaceae</taxon>
        <taxon>Blastomyces</taxon>
    </lineage>
</organism>
<comment type="caution">
    <text evidence="2">The sequence shown here is derived from an EMBL/GenBank/DDBJ whole genome shotgun (WGS) entry which is preliminary data.</text>
</comment>
<accession>A0A1J9R1F6</accession>
<sequence>MTKSIRLAGQAVRGRNVVNTASRTPHMSQQSLADTPLTGTALL</sequence>